<comment type="catalytic activity">
    <reaction evidence="2">
        <text>cytidine(34) in elongator tRNA(Met) + acetate + ATP = N(4)-acetylcytidine(34) in elongator tRNA(Met) + AMP + diphosphate</text>
        <dbReference type="Rhea" id="RHEA:58144"/>
        <dbReference type="Rhea" id="RHEA-COMP:10693"/>
        <dbReference type="Rhea" id="RHEA-COMP:10694"/>
        <dbReference type="ChEBI" id="CHEBI:30089"/>
        <dbReference type="ChEBI" id="CHEBI:30616"/>
        <dbReference type="ChEBI" id="CHEBI:33019"/>
        <dbReference type="ChEBI" id="CHEBI:74900"/>
        <dbReference type="ChEBI" id="CHEBI:82748"/>
        <dbReference type="ChEBI" id="CHEBI:456215"/>
    </reaction>
</comment>
<dbReference type="HAMAP" id="MF_01539">
    <property type="entry name" value="TmcAL"/>
    <property type="match status" value="1"/>
</dbReference>
<reference evidence="3" key="1">
    <citation type="journal article" date="2018" name="Antonie Van Leeuwenhoek">
        <title>Proteinivorax hydrogeniformans sp. nov., an anaerobic, haloalkaliphilic bacterium fermenting proteinaceous compounds with high hydrogen production.</title>
        <authorList>
            <person name="Boltyanskaya Y."/>
            <person name="Detkova E."/>
            <person name="Pimenov N."/>
            <person name="Kevbrin V."/>
        </authorList>
    </citation>
    <scope>NUCLEOTIDE SEQUENCE</scope>
    <source>
        <strain evidence="3">Z-710</strain>
    </source>
</reference>
<dbReference type="InterPro" id="IPR008513">
    <property type="entry name" value="tRNA(Met)_cyd_acetate_ligase"/>
</dbReference>
<dbReference type="Gene3D" id="3.40.50.620">
    <property type="entry name" value="HUPs"/>
    <property type="match status" value="1"/>
</dbReference>
<feature type="binding site" evidence="2">
    <location>
        <position position="102"/>
    </location>
    <ligand>
        <name>ATP</name>
        <dbReference type="ChEBI" id="CHEBI:30616"/>
    </ligand>
</feature>
<reference evidence="3" key="2">
    <citation type="submission" date="2024-06" db="EMBL/GenBank/DDBJ databases">
        <authorList>
            <person name="Petrova K.O."/>
            <person name="Toshchakov S.V."/>
            <person name="Boltjanskaja Y.V."/>
            <person name="Kevbrin V.V."/>
        </authorList>
    </citation>
    <scope>NUCLEOTIDE SEQUENCE</scope>
    <source>
        <strain evidence="3">Z-710</strain>
    </source>
</reference>
<evidence type="ECO:0000256" key="1">
    <source>
        <dbReference type="ARBA" id="ARBA00022694"/>
    </source>
</evidence>
<dbReference type="GO" id="GO:0000049">
    <property type="term" value="F:tRNA binding"/>
    <property type="evidence" value="ECO:0007669"/>
    <property type="project" value="UniProtKB-KW"/>
</dbReference>
<dbReference type="AlphaFoldDB" id="A0AAU8HPY5"/>
<dbReference type="RefSeq" id="WP_353892142.1">
    <property type="nucleotide sequence ID" value="NZ_CP159485.1"/>
</dbReference>
<keyword evidence="2" id="KW-0067">ATP-binding</keyword>
<feature type="binding site" evidence="2">
    <location>
        <position position="156"/>
    </location>
    <ligand>
        <name>ATP</name>
        <dbReference type="ChEBI" id="CHEBI:30616"/>
    </ligand>
</feature>
<keyword evidence="2" id="KW-0547">Nucleotide-binding</keyword>
<accession>A0AAU8HPY5</accession>
<proteinExistence type="inferred from homology"/>
<organism evidence="3">
    <name type="scientific">Proteinivorax hydrogeniformans</name>
    <dbReference type="NCBI Taxonomy" id="1826727"/>
    <lineage>
        <taxon>Bacteria</taxon>
        <taxon>Bacillati</taxon>
        <taxon>Bacillota</taxon>
        <taxon>Clostridia</taxon>
        <taxon>Eubacteriales</taxon>
        <taxon>Proteinivoracaceae</taxon>
        <taxon>Proteinivorax</taxon>
    </lineage>
</organism>
<dbReference type="Pfam" id="PF05636">
    <property type="entry name" value="HIGH_NTase1"/>
    <property type="match status" value="1"/>
</dbReference>
<sequence>MNTVGIVVEYNPFHNGHYYHIAESKKKAEAEFVVGIISGNYVQRGEPAIINKWARTKIALMHGVDMVIELPTIYSTQSAEGFARGAISTLAYSGIVDKVVFGSEAGEVFPLEKVADRLLNIENSPKSITSKLKEGKSYSQSLQQMVGDTAYLTGSNNILGIEYIKQNIKLGSPIQMQTIKRTSSNYNEENPSDDYFASATSLRPMIKNSSPKLKQYMPPKALSILKYALNEQQFIDLNSFTGHLFPLLLRDGQSILPSVQGYEQGLENRLLSILQDECPINLEGLVSKARSKRYSKSRIKRLLLHFMLGINSEAVKEANKRPTYIRILGCTEKGLTLLGHLKKRSELPFSLNYNNLLESLPTESIGYNNLVKENIFSNIYINKSFYQKKYNLDYRKKPIIIKGQS</sequence>
<keyword evidence="2" id="KW-0963">Cytoplasm</keyword>
<dbReference type="PANTHER" id="PTHR37825:SF1">
    <property type="entry name" value="TRNA(MET) CYTIDINE ACETATE LIGASE"/>
    <property type="match status" value="1"/>
</dbReference>
<dbReference type="EMBL" id="CP159485">
    <property type="protein sequence ID" value="XCI27564.1"/>
    <property type="molecule type" value="Genomic_DNA"/>
</dbReference>
<comment type="function">
    <text evidence="2">Catalyzes the formation of N(4)-acetylcytidine (ac(4)C) at the wobble position of elongator tRNA(Met), using acetate and ATP as substrates. First activates an acetate ion to form acetyladenylate (Ac-AMP) and then transfers the acetyl group to tRNA to form ac(4)C34.</text>
</comment>
<feature type="binding site" evidence="2">
    <location>
        <begin position="7"/>
        <end position="20"/>
    </location>
    <ligand>
        <name>ATP</name>
        <dbReference type="ChEBI" id="CHEBI:30616"/>
    </ligand>
</feature>
<dbReference type="GO" id="GO:0016879">
    <property type="term" value="F:ligase activity, forming carbon-nitrogen bonds"/>
    <property type="evidence" value="ECO:0007669"/>
    <property type="project" value="UniProtKB-UniRule"/>
</dbReference>
<keyword evidence="2" id="KW-0436">Ligase</keyword>
<protein>
    <recommendedName>
        <fullName evidence="2">tRNA(Met) cytidine acetate ligase</fullName>
        <ecNumber evidence="2">6.3.4.-</ecNumber>
    </recommendedName>
</protein>
<name>A0AAU8HPY5_9FIRM</name>
<evidence type="ECO:0000256" key="2">
    <source>
        <dbReference type="HAMAP-Rule" id="MF_01539"/>
    </source>
</evidence>
<keyword evidence="2" id="KW-0820">tRNA-binding</keyword>
<dbReference type="GO" id="GO:0005737">
    <property type="term" value="C:cytoplasm"/>
    <property type="evidence" value="ECO:0007669"/>
    <property type="project" value="UniProtKB-SubCell"/>
</dbReference>
<gene>
    <name evidence="2" type="primary">tmcAL</name>
    <name evidence="3" type="ORF">PRVXH_001469</name>
</gene>
<comment type="caution">
    <text evidence="2">Lacks conserved residue(s) required for the propagation of feature annotation.</text>
</comment>
<dbReference type="EC" id="6.3.4.-" evidence="2"/>
<evidence type="ECO:0000313" key="3">
    <source>
        <dbReference type="EMBL" id="XCI27564.1"/>
    </source>
</evidence>
<dbReference type="SUPFAM" id="SSF52374">
    <property type="entry name" value="Nucleotidylyl transferase"/>
    <property type="match status" value="1"/>
</dbReference>
<dbReference type="GO" id="GO:0005524">
    <property type="term" value="F:ATP binding"/>
    <property type="evidence" value="ECO:0007669"/>
    <property type="project" value="UniProtKB-KW"/>
</dbReference>
<dbReference type="InterPro" id="IPR014729">
    <property type="entry name" value="Rossmann-like_a/b/a_fold"/>
</dbReference>
<keyword evidence="2" id="KW-0694">RNA-binding</keyword>
<dbReference type="PANTHER" id="PTHR37825">
    <property type="entry name" value="TRNA(MET) CYTIDINE ACETATE LIGASE"/>
    <property type="match status" value="1"/>
</dbReference>
<comment type="subcellular location">
    <subcellularLocation>
        <location evidence="2">Cytoplasm</location>
    </subcellularLocation>
</comment>
<comment type="similarity">
    <text evidence="2">Belongs to the TmcAL family.</text>
</comment>
<dbReference type="NCBIfam" id="NF010191">
    <property type="entry name" value="PRK13670.1"/>
    <property type="match status" value="1"/>
</dbReference>
<feature type="binding site" evidence="2">
    <location>
        <position position="181"/>
    </location>
    <ligand>
        <name>ATP</name>
        <dbReference type="ChEBI" id="CHEBI:30616"/>
    </ligand>
</feature>
<keyword evidence="1 2" id="KW-0819">tRNA processing</keyword>
<dbReference type="GO" id="GO:0006400">
    <property type="term" value="P:tRNA modification"/>
    <property type="evidence" value="ECO:0007669"/>
    <property type="project" value="UniProtKB-UniRule"/>
</dbReference>